<dbReference type="InterPro" id="IPR029052">
    <property type="entry name" value="Metallo-depent_PP-like"/>
</dbReference>
<dbReference type="PROSITE" id="PS51257">
    <property type="entry name" value="PROKAR_LIPOPROTEIN"/>
    <property type="match status" value="1"/>
</dbReference>
<dbReference type="SMART" id="SM00854">
    <property type="entry name" value="PGA_cap"/>
    <property type="match status" value="1"/>
</dbReference>
<name>A0A840QUT8_9BACI</name>
<dbReference type="AlphaFoldDB" id="A0A840QUT8"/>
<organism evidence="3 4">
    <name type="scientific">Texcoconibacillus texcoconensis</name>
    <dbReference type="NCBI Taxonomy" id="1095777"/>
    <lineage>
        <taxon>Bacteria</taxon>
        <taxon>Bacillati</taxon>
        <taxon>Bacillota</taxon>
        <taxon>Bacilli</taxon>
        <taxon>Bacillales</taxon>
        <taxon>Bacillaceae</taxon>
        <taxon>Texcoconibacillus</taxon>
    </lineage>
</organism>
<sequence>MIKGFGVAISLLFLFSGCESSHSQVTTTEHEPITTSERENIDISQEEAPALPAAHNQGEPINIVFAGDIMFEWSLEDTVQQHGADYPFAHVHETISEADYAIANLETAVTDHEVPYEKIYNFKTNIENLEGIANAGFDFVSLANNHTMDYGEEGLMDTIHALEGVSLDYAGAGRNKEDAYAPHTMEINGKIINIFAFSQVLPSMNWYAGEDKPGIASGYQEDRVVDLIREVDEESDYVLVYMHWGNEGEHMPETATRNYAEMMTEAGADAVVGAHPHVLQGFEFFDDQPVAYSIGNFLFPDYVEGPTAETGVLNIELANGEASMSFKPWLIDDDQIVDGGESYQKDIKRFLEEHSFNVAIDGFDIEPE</sequence>
<dbReference type="Pfam" id="PF09587">
    <property type="entry name" value="PGA_cap"/>
    <property type="match status" value="1"/>
</dbReference>
<dbReference type="InterPro" id="IPR052169">
    <property type="entry name" value="CW_Biosynth-Accessory"/>
</dbReference>
<gene>
    <name evidence="3" type="ORF">HNQ41_003275</name>
</gene>
<dbReference type="EMBL" id="JACHHB010000021">
    <property type="protein sequence ID" value="MBB5175049.1"/>
    <property type="molecule type" value="Genomic_DNA"/>
</dbReference>
<dbReference type="PANTHER" id="PTHR33393">
    <property type="entry name" value="POLYGLUTAMINE SYNTHESIS ACCESSORY PROTEIN RV0574C-RELATED"/>
    <property type="match status" value="1"/>
</dbReference>
<evidence type="ECO:0000259" key="2">
    <source>
        <dbReference type="SMART" id="SM00854"/>
    </source>
</evidence>
<evidence type="ECO:0000256" key="1">
    <source>
        <dbReference type="ARBA" id="ARBA00005662"/>
    </source>
</evidence>
<dbReference type="RefSeq" id="WP_184665451.1">
    <property type="nucleotide sequence ID" value="NZ_JACHHB010000021.1"/>
</dbReference>
<feature type="domain" description="Capsule synthesis protein CapA" evidence="2">
    <location>
        <begin position="62"/>
        <end position="301"/>
    </location>
</feature>
<dbReference type="CDD" id="cd07381">
    <property type="entry name" value="MPP_CapA"/>
    <property type="match status" value="1"/>
</dbReference>
<accession>A0A840QUT8</accession>
<reference evidence="3 4" key="1">
    <citation type="submission" date="2020-08" db="EMBL/GenBank/DDBJ databases">
        <title>Genomic Encyclopedia of Type Strains, Phase IV (KMG-IV): sequencing the most valuable type-strain genomes for metagenomic binning, comparative biology and taxonomic classification.</title>
        <authorList>
            <person name="Goeker M."/>
        </authorList>
    </citation>
    <scope>NUCLEOTIDE SEQUENCE [LARGE SCALE GENOMIC DNA]</scope>
    <source>
        <strain evidence="3 4">DSM 24696</strain>
    </source>
</reference>
<proteinExistence type="inferred from homology"/>
<dbReference type="Proteomes" id="UP000551878">
    <property type="component" value="Unassembled WGS sequence"/>
</dbReference>
<keyword evidence="4" id="KW-1185">Reference proteome</keyword>
<dbReference type="InterPro" id="IPR019079">
    <property type="entry name" value="Capsule_synth_CapA"/>
</dbReference>
<protein>
    <submittedName>
        <fullName evidence="3">Poly-gamma-glutamate synthesis protein (Capsule biosynthesis protein)</fullName>
    </submittedName>
</protein>
<comment type="similarity">
    <text evidence="1">Belongs to the CapA family.</text>
</comment>
<dbReference type="SUPFAM" id="SSF56300">
    <property type="entry name" value="Metallo-dependent phosphatases"/>
    <property type="match status" value="1"/>
</dbReference>
<evidence type="ECO:0000313" key="4">
    <source>
        <dbReference type="Proteomes" id="UP000551878"/>
    </source>
</evidence>
<dbReference type="Gene3D" id="3.60.21.10">
    <property type="match status" value="1"/>
</dbReference>
<comment type="caution">
    <text evidence="3">The sequence shown here is derived from an EMBL/GenBank/DDBJ whole genome shotgun (WGS) entry which is preliminary data.</text>
</comment>
<dbReference type="PANTHER" id="PTHR33393:SF13">
    <property type="entry name" value="PGA BIOSYNTHESIS PROTEIN CAPA"/>
    <property type="match status" value="1"/>
</dbReference>
<evidence type="ECO:0000313" key="3">
    <source>
        <dbReference type="EMBL" id="MBB5175049.1"/>
    </source>
</evidence>